<evidence type="ECO:0000256" key="10">
    <source>
        <dbReference type="ARBA" id="ARBA00046286"/>
    </source>
</evidence>
<keyword evidence="9 11" id="KW-0472">Membrane</keyword>
<dbReference type="EMBL" id="MW557314">
    <property type="protein sequence ID" value="QSQ71348.1"/>
    <property type="molecule type" value="Genomic_DNA"/>
</dbReference>
<evidence type="ECO:0000256" key="1">
    <source>
        <dbReference type="ARBA" id="ARBA00002862"/>
    </source>
</evidence>
<dbReference type="RefSeq" id="YP_010176213.1">
    <property type="nucleotide sequence ID" value="NC_057988.1"/>
</dbReference>
<dbReference type="GeneID" id="67788329"/>
<dbReference type="PANTHER" id="PTHR33288">
    <property type="match status" value="1"/>
</dbReference>
<evidence type="ECO:0000313" key="12">
    <source>
        <dbReference type="EMBL" id="QSQ71348.1"/>
    </source>
</evidence>
<name>A0A8A0WR42_9FABA</name>
<evidence type="ECO:0000256" key="4">
    <source>
        <dbReference type="ARBA" id="ARBA00022531"/>
    </source>
</evidence>
<keyword evidence="5 12" id="KW-0934">Plastid</keyword>
<keyword evidence="7 11" id="KW-1133">Transmembrane helix</keyword>
<comment type="function">
    <text evidence="1">Seems to be required for the assembly of the photosystem I complex.</text>
</comment>
<evidence type="ECO:0000256" key="8">
    <source>
        <dbReference type="ARBA" id="ARBA00023078"/>
    </source>
</evidence>
<keyword evidence="4" id="KW-0602">Photosynthesis</keyword>
<keyword evidence="8" id="KW-0793">Thylakoid</keyword>
<gene>
    <name evidence="12" type="primary">ycf4</name>
</gene>
<feature type="transmembrane region" description="Helical" evidence="11">
    <location>
        <begin position="75"/>
        <end position="97"/>
    </location>
</feature>
<reference evidence="12" key="1">
    <citation type="submission" date="2021-02" db="EMBL/GenBank/DDBJ databases">
        <title>The complete chloroplast genome sequence of Tadehagi triquetrum.</title>
        <authorList>
            <person name="Song C."/>
            <person name="Zhou L."/>
            <person name="Teng H."/>
        </authorList>
    </citation>
    <scope>NUCLEOTIDE SEQUENCE</scope>
    <source>
        <tissue evidence="12">Mycelium of context</tissue>
    </source>
</reference>
<dbReference type="GO" id="GO:0015979">
    <property type="term" value="P:photosynthesis"/>
    <property type="evidence" value="ECO:0007669"/>
    <property type="project" value="UniProtKB-KW"/>
</dbReference>
<evidence type="ECO:0000256" key="7">
    <source>
        <dbReference type="ARBA" id="ARBA00022989"/>
    </source>
</evidence>
<dbReference type="GO" id="GO:0055035">
    <property type="term" value="C:plastid thylakoid membrane"/>
    <property type="evidence" value="ECO:0007669"/>
    <property type="project" value="UniProtKB-SubCell"/>
</dbReference>
<dbReference type="GO" id="GO:0009522">
    <property type="term" value="C:photosystem I"/>
    <property type="evidence" value="ECO:0007669"/>
    <property type="project" value="InterPro"/>
</dbReference>
<dbReference type="Pfam" id="PF02392">
    <property type="entry name" value="Ycf4"/>
    <property type="match status" value="1"/>
</dbReference>
<comment type="subcellular location">
    <subcellularLocation>
        <location evidence="10">Plastid thylakoid membrane</location>
        <topology evidence="10">Multi-pass membrane protein</topology>
    </subcellularLocation>
</comment>
<evidence type="ECO:0000256" key="9">
    <source>
        <dbReference type="ARBA" id="ARBA00023136"/>
    </source>
</evidence>
<keyword evidence="12" id="KW-0150">Chloroplast</keyword>
<geneLocation type="chloroplast" evidence="12"/>
<evidence type="ECO:0000256" key="11">
    <source>
        <dbReference type="SAM" id="Phobius"/>
    </source>
</evidence>
<evidence type="ECO:0000256" key="2">
    <source>
        <dbReference type="ARBA" id="ARBA00008198"/>
    </source>
</evidence>
<dbReference type="AlphaFoldDB" id="A0A8A0WR42"/>
<dbReference type="PANTHER" id="PTHR33288:SF4">
    <property type="entry name" value="PHOTOSYSTEM I ASSEMBLY PROTEIN YCF4"/>
    <property type="match status" value="1"/>
</dbReference>
<accession>A0A8A0WR42</accession>
<evidence type="ECO:0000256" key="3">
    <source>
        <dbReference type="ARBA" id="ARBA00015395"/>
    </source>
</evidence>
<sequence length="199" mass="22964">MCRSENRLIYPITGSRKRSNLFWAFIILLGSLGLLSVAVLSYLGMDFFFLSKEISDLPFIPDYIDFPFIPQGATMGFYGLGGLLISFYLWWIILWNVGSGYDMFDKKETKVRFFRRGFPGKNRHIILEIPMEEVLSIRLKIIKEESFLNGILLNAIVYMETIEDGFIPLTRIEDDLLPIQIAEKAAEVSKFLDVPILYL</sequence>
<keyword evidence="6 11" id="KW-0812">Transmembrane</keyword>
<organism evidence="12">
    <name type="scientific">Tadehagi triquetrum</name>
    <dbReference type="NCBI Taxonomy" id="714511"/>
    <lineage>
        <taxon>Eukaryota</taxon>
        <taxon>Viridiplantae</taxon>
        <taxon>Streptophyta</taxon>
        <taxon>Embryophyta</taxon>
        <taxon>Tracheophyta</taxon>
        <taxon>Spermatophyta</taxon>
        <taxon>Magnoliopsida</taxon>
        <taxon>eudicotyledons</taxon>
        <taxon>Gunneridae</taxon>
        <taxon>Pentapetalae</taxon>
        <taxon>rosids</taxon>
        <taxon>fabids</taxon>
        <taxon>Fabales</taxon>
        <taxon>Fabaceae</taxon>
        <taxon>Papilionoideae</taxon>
        <taxon>50 kb inversion clade</taxon>
        <taxon>NPAAA clade</taxon>
        <taxon>indigoferoid/millettioid clade</taxon>
        <taxon>Desmodieae</taxon>
        <taxon>Tadehagi</taxon>
    </lineage>
</organism>
<feature type="transmembrane region" description="Helical" evidence="11">
    <location>
        <begin position="21"/>
        <end position="43"/>
    </location>
</feature>
<evidence type="ECO:0000256" key="5">
    <source>
        <dbReference type="ARBA" id="ARBA00022640"/>
    </source>
</evidence>
<proteinExistence type="inferred from homology"/>
<protein>
    <recommendedName>
        <fullName evidence="3">Photosystem I assembly protein Ycf4</fullName>
    </recommendedName>
</protein>
<evidence type="ECO:0000256" key="6">
    <source>
        <dbReference type="ARBA" id="ARBA00022692"/>
    </source>
</evidence>
<dbReference type="InterPro" id="IPR003359">
    <property type="entry name" value="PSI_Ycf4_assembly"/>
</dbReference>
<comment type="similarity">
    <text evidence="2">Belongs to the Ycf4 family.</text>
</comment>